<dbReference type="CDD" id="cd08054">
    <property type="entry name" value="gp6"/>
    <property type="match status" value="1"/>
</dbReference>
<reference evidence="2" key="1">
    <citation type="submission" date="2019-03" db="EMBL/GenBank/DDBJ databases">
        <authorList>
            <person name="Ashton P.M."/>
            <person name="Dallman T."/>
            <person name="Nair S."/>
            <person name="De Pinna E."/>
            <person name="Peters T."/>
            <person name="Grant K."/>
        </authorList>
    </citation>
    <scope>NUCLEOTIDE SEQUENCE</scope>
    <source>
        <strain evidence="3">136768</strain>
        <strain evidence="4">138330</strain>
        <strain evidence="1">598023</strain>
        <strain evidence="2">692616</strain>
    </source>
</reference>
<dbReference type="EMBL" id="AAMEML010000026">
    <property type="protein sequence ID" value="EDG5290417.1"/>
    <property type="molecule type" value="Genomic_DNA"/>
</dbReference>
<dbReference type="Pfam" id="PF05135">
    <property type="entry name" value="Phage_connect_1"/>
    <property type="match status" value="1"/>
</dbReference>
<proteinExistence type="predicted"/>
<dbReference type="EMBL" id="AAHTVM010000006">
    <property type="protein sequence ID" value="ECA2722126.1"/>
    <property type="molecule type" value="Genomic_DNA"/>
</dbReference>
<evidence type="ECO:0000313" key="1">
    <source>
        <dbReference type="EMBL" id="ECA2722126.1"/>
    </source>
</evidence>
<dbReference type="Proteomes" id="UP000839929">
    <property type="component" value="Unassembled WGS sequence"/>
</dbReference>
<dbReference type="EMBL" id="AAMEJW010000004">
    <property type="protein sequence ID" value="EDG4994036.1"/>
    <property type="molecule type" value="Genomic_DNA"/>
</dbReference>
<evidence type="ECO:0000313" key="2">
    <source>
        <dbReference type="EMBL" id="ECF1445974.1"/>
    </source>
</evidence>
<evidence type="ECO:0000313" key="3">
    <source>
        <dbReference type="EMBL" id="EDG4994036.1"/>
    </source>
</evidence>
<dbReference type="InterPro" id="IPR021146">
    <property type="entry name" value="Phage_gp6-like_head-tail"/>
</dbReference>
<accession>A0A5Y2N6P1</accession>
<dbReference type="RefSeq" id="WP_021000227.1">
    <property type="nucleotide sequence ID" value="NZ_CBDGIL010000001.1"/>
</dbReference>
<dbReference type="NCBIfam" id="TIGR01560">
    <property type="entry name" value="put_DNA_pack"/>
    <property type="match status" value="1"/>
</dbReference>
<evidence type="ECO:0000313" key="4">
    <source>
        <dbReference type="EMBL" id="EDG5290417.1"/>
    </source>
</evidence>
<gene>
    <name evidence="3" type="ORF">B7N01_06300</name>
    <name evidence="4" type="ORF">B7N80_18745</name>
    <name evidence="2" type="ORF">E0916_08390</name>
    <name evidence="1" type="ORF">EJV93_13085</name>
</gene>
<organism evidence="2">
    <name type="scientific">Salmonella enterica subsp. enterica serovar Bovismorbificans</name>
    <dbReference type="NCBI Taxonomy" id="58097"/>
    <lineage>
        <taxon>Bacteria</taxon>
        <taxon>Pseudomonadati</taxon>
        <taxon>Pseudomonadota</taxon>
        <taxon>Gammaproteobacteria</taxon>
        <taxon>Enterobacterales</taxon>
        <taxon>Enterobacteriaceae</taxon>
        <taxon>Salmonella</taxon>
    </lineage>
</organism>
<name>A0A5Y2N6P1_SALET</name>
<dbReference type="Gene3D" id="1.10.3230.30">
    <property type="entry name" value="Phage gp6-like head-tail connector protein"/>
    <property type="match status" value="1"/>
</dbReference>
<dbReference type="EMBL" id="AAIKGE010000004">
    <property type="protein sequence ID" value="ECF1445974.1"/>
    <property type="molecule type" value="Genomic_DNA"/>
</dbReference>
<protein>
    <submittedName>
        <fullName evidence="2">Phage gp6-like head-tail connector protein</fullName>
    </submittedName>
</protein>
<dbReference type="AlphaFoldDB" id="A0A5Y2N6P1"/>
<sequence>MLLKEEEIKSHLRLDDGLYTDGDFLKLLAKAVQARTETFLNRKLYTPGETIPEDDPDGIHLPDDVRLAMLMLVSHFYENRSAIADVEKMETPMSFRWLAGPYRIVPL</sequence>
<comment type="caution">
    <text evidence="2">The sequence shown here is derived from an EMBL/GenBank/DDBJ whole genome shotgun (WGS) entry which is preliminary data.</text>
</comment>
<dbReference type="InterPro" id="IPR006450">
    <property type="entry name" value="Phage_HK97_gp6-like"/>
</dbReference>